<feature type="transmembrane region" description="Helical" evidence="5">
    <location>
        <begin position="38"/>
        <end position="61"/>
    </location>
</feature>
<keyword evidence="5" id="KW-0472">Membrane</keyword>
<dbReference type="PANTHER" id="PTHR33751:SF1">
    <property type="entry name" value="CBB3-TYPE CYTOCHROME C OXIDASE SUBUNIT FIXP"/>
    <property type="match status" value="1"/>
</dbReference>
<evidence type="ECO:0000313" key="8">
    <source>
        <dbReference type="Proteomes" id="UP000830454"/>
    </source>
</evidence>
<name>A0ABY4HKX1_9FLAO</name>
<evidence type="ECO:0000313" key="7">
    <source>
        <dbReference type="EMBL" id="UOX33333.1"/>
    </source>
</evidence>
<keyword evidence="2 4" id="KW-0479">Metal-binding</keyword>
<evidence type="ECO:0000256" key="5">
    <source>
        <dbReference type="SAM" id="Phobius"/>
    </source>
</evidence>
<evidence type="ECO:0000256" key="2">
    <source>
        <dbReference type="ARBA" id="ARBA00022723"/>
    </source>
</evidence>
<dbReference type="RefSeq" id="WP_246915974.1">
    <property type="nucleotide sequence ID" value="NZ_CP090145.1"/>
</dbReference>
<evidence type="ECO:0000259" key="6">
    <source>
        <dbReference type="PROSITE" id="PS51007"/>
    </source>
</evidence>
<dbReference type="SUPFAM" id="SSF46626">
    <property type="entry name" value="Cytochrome c"/>
    <property type="match status" value="1"/>
</dbReference>
<keyword evidence="5" id="KW-0812">Transmembrane</keyword>
<dbReference type="PROSITE" id="PS51007">
    <property type="entry name" value="CYTC"/>
    <property type="match status" value="1"/>
</dbReference>
<keyword evidence="8" id="KW-1185">Reference proteome</keyword>
<dbReference type="Proteomes" id="UP000830454">
    <property type="component" value="Chromosome"/>
</dbReference>
<organism evidence="7 8">
    <name type="scientific">Flavobacterium sediminilitoris</name>
    <dbReference type="NCBI Taxonomy" id="2024526"/>
    <lineage>
        <taxon>Bacteria</taxon>
        <taxon>Pseudomonadati</taxon>
        <taxon>Bacteroidota</taxon>
        <taxon>Flavobacteriia</taxon>
        <taxon>Flavobacteriales</taxon>
        <taxon>Flavobacteriaceae</taxon>
        <taxon>Flavobacterium</taxon>
    </lineage>
</organism>
<dbReference type="EMBL" id="CP090145">
    <property type="protein sequence ID" value="UOX33333.1"/>
    <property type="molecule type" value="Genomic_DNA"/>
</dbReference>
<keyword evidence="5" id="KW-1133">Transmembrane helix</keyword>
<dbReference type="InterPro" id="IPR038414">
    <property type="entry name" value="CcoP_N_sf"/>
</dbReference>
<sequence length="304" mass="34453">MKNLIPSYVRVPLIFAVVFAGMEFFIDSGDKPAFIKYPMVSLFLGVFLFLLVAIEIVISAVDKVTYQLLTEEQKKQLEEAQSISFTESKFYKSLTRSKSIEQEADVMLDHDYDGIKELDNVLPPWWVYLFYGCVIFAVVYLVRFHVIGDYTQKEEYEMEMMKAEKEHEEYLKTAPDLVNVDNVELLTDDASIEEGKKVFEANNCFSCHGQNLQGGIGPNLVDKFWINGGGVKNIFKLVSEGSTTNPVMAPWKEVIKPADIQKLASYIISLEGSNPKEAKEAEGEIWGEKTIEVIPTEQVEIVTD</sequence>
<feature type="transmembrane region" description="Helical" evidence="5">
    <location>
        <begin position="125"/>
        <end position="142"/>
    </location>
</feature>
<reference evidence="7" key="2">
    <citation type="submission" date="2022-04" db="EMBL/GenBank/DDBJ databases">
        <title>Complete Genome Sequence of Flavobacterium sediminilitoris YSM-43, Isolated from a Tidal Sediment.</title>
        <authorList>
            <person name="Lee P.A."/>
        </authorList>
    </citation>
    <scope>NUCLEOTIDE SEQUENCE</scope>
    <source>
        <strain evidence="7">YSM-43</strain>
    </source>
</reference>
<dbReference type="InterPro" id="IPR032858">
    <property type="entry name" value="CcoP_N"/>
</dbReference>
<dbReference type="PANTHER" id="PTHR33751">
    <property type="entry name" value="CBB3-TYPE CYTOCHROME C OXIDASE SUBUNIT FIXP"/>
    <property type="match status" value="1"/>
</dbReference>
<proteinExistence type="predicted"/>
<dbReference type="InterPro" id="IPR050597">
    <property type="entry name" value="Cytochrome_c_Oxidase_Subunit"/>
</dbReference>
<dbReference type="InterPro" id="IPR036909">
    <property type="entry name" value="Cyt_c-like_dom_sf"/>
</dbReference>
<feature type="domain" description="Cytochrome c" evidence="6">
    <location>
        <begin position="190"/>
        <end position="271"/>
    </location>
</feature>
<keyword evidence="1 4" id="KW-0349">Heme</keyword>
<feature type="transmembrane region" description="Helical" evidence="5">
    <location>
        <begin position="6"/>
        <end position="26"/>
    </location>
</feature>
<evidence type="ECO:0000256" key="4">
    <source>
        <dbReference type="PROSITE-ProRule" id="PRU00433"/>
    </source>
</evidence>
<evidence type="ECO:0000256" key="1">
    <source>
        <dbReference type="ARBA" id="ARBA00022617"/>
    </source>
</evidence>
<dbReference type="Gene3D" id="6.10.280.130">
    <property type="match status" value="1"/>
</dbReference>
<dbReference type="InterPro" id="IPR009056">
    <property type="entry name" value="Cyt_c-like_dom"/>
</dbReference>
<protein>
    <submittedName>
        <fullName evidence="7">C-type cytochrome</fullName>
    </submittedName>
</protein>
<gene>
    <name evidence="7" type="ORF">LXD69_14985</name>
</gene>
<evidence type="ECO:0000256" key="3">
    <source>
        <dbReference type="ARBA" id="ARBA00023004"/>
    </source>
</evidence>
<reference evidence="7" key="1">
    <citation type="submission" date="2021-12" db="EMBL/GenBank/DDBJ databases">
        <authorList>
            <person name="Cha I.-T."/>
            <person name="Lee K.-E."/>
            <person name="Park S.-J."/>
        </authorList>
    </citation>
    <scope>NUCLEOTIDE SEQUENCE</scope>
    <source>
        <strain evidence="7">YSM-43</strain>
    </source>
</reference>
<dbReference type="Gene3D" id="1.10.760.10">
    <property type="entry name" value="Cytochrome c-like domain"/>
    <property type="match status" value="1"/>
</dbReference>
<dbReference type="Pfam" id="PF13442">
    <property type="entry name" value="Cytochrome_CBB3"/>
    <property type="match status" value="1"/>
</dbReference>
<keyword evidence="3 4" id="KW-0408">Iron</keyword>
<accession>A0ABY4HKX1</accession>
<dbReference type="Pfam" id="PF14715">
    <property type="entry name" value="FixP_N"/>
    <property type="match status" value="1"/>
</dbReference>